<dbReference type="Proteomes" id="UP000325161">
    <property type="component" value="Chromosome"/>
</dbReference>
<dbReference type="GO" id="GO:0006352">
    <property type="term" value="P:DNA-templated transcription initiation"/>
    <property type="evidence" value="ECO:0007669"/>
    <property type="project" value="InterPro"/>
</dbReference>
<dbReference type="GO" id="GO:0003677">
    <property type="term" value="F:DNA binding"/>
    <property type="evidence" value="ECO:0007669"/>
    <property type="project" value="InterPro"/>
</dbReference>
<evidence type="ECO:0000256" key="1">
    <source>
        <dbReference type="ARBA" id="ARBA00010641"/>
    </source>
</evidence>
<dbReference type="InterPro" id="IPR014284">
    <property type="entry name" value="RNA_pol_sigma-70_dom"/>
</dbReference>
<dbReference type="Pfam" id="PF08281">
    <property type="entry name" value="Sigma70_r4_2"/>
    <property type="match status" value="1"/>
</dbReference>
<dbReference type="NCBIfam" id="NF009180">
    <property type="entry name" value="PRK12528.1"/>
    <property type="match status" value="1"/>
</dbReference>
<reference evidence="7 8" key="1">
    <citation type="submission" date="2019-08" db="EMBL/GenBank/DDBJ databases">
        <title>Amphibian skin-associated Pigmentiphaga: genome sequence and occurrence across geography and hosts.</title>
        <authorList>
            <person name="Bletz M.C."/>
            <person name="Bunk B."/>
            <person name="Sproeer C."/>
            <person name="Biwer P."/>
            <person name="Reiter S."/>
            <person name="Rabemananjara F.C.E."/>
            <person name="Schulz S."/>
            <person name="Overmann J."/>
            <person name="Vences M."/>
        </authorList>
    </citation>
    <scope>NUCLEOTIDE SEQUENCE [LARGE SCALE GENOMIC DNA]</scope>
    <source>
        <strain evidence="7 8">Mada1488</strain>
    </source>
</reference>
<dbReference type="NCBIfam" id="TIGR02937">
    <property type="entry name" value="sigma70-ECF"/>
    <property type="match status" value="1"/>
</dbReference>
<evidence type="ECO:0000256" key="3">
    <source>
        <dbReference type="ARBA" id="ARBA00023082"/>
    </source>
</evidence>
<dbReference type="InterPro" id="IPR036388">
    <property type="entry name" value="WH-like_DNA-bd_sf"/>
</dbReference>
<evidence type="ECO:0000259" key="5">
    <source>
        <dbReference type="Pfam" id="PF04542"/>
    </source>
</evidence>
<evidence type="ECO:0000313" key="7">
    <source>
        <dbReference type="EMBL" id="QEI04685.1"/>
    </source>
</evidence>
<keyword evidence="8" id="KW-1185">Reference proteome</keyword>
<dbReference type="InterPro" id="IPR013249">
    <property type="entry name" value="RNA_pol_sigma70_r4_t2"/>
</dbReference>
<comment type="similarity">
    <text evidence="1">Belongs to the sigma-70 factor family. ECF subfamily.</text>
</comment>
<dbReference type="CDD" id="cd06171">
    <property type="entry name" value="Sigma70_r4"/>
    <property type="match status" value="1"/>
</dbReference>
<dbReference type="InterPro" id="IPR013325">
    <property type="entry name" value="RNA_pol_sigma_r2"/>
</dbReference>
<dbReference type="SUPFAM" id="SSF88659">
    <property type="entry name" value="Sigma3 and sigma4 domains of RNA polymerase sigma factors"/>
    <property type="match status" value="1"/>
</dbReference>
<dbReference type="SUPFAM" id="SSF88946">
    <property type="entry name" value="Sigma2 domain of RNA polymerase sigma factors"/>
    <property type="match status" value="1"/>
</dbReference>
<evidence type="ECO:0000256" key="2">
    <source>
        <dbReference type="ARBA" id="ARBA00023015"/>
    </source>
</evidence>
<dbReference type="InterPro" id="IPR007627">
    <property type="entry name" value="RNA_pol_sigma70_r2"/>
</dbReference>
<evidence type="ECO:0000256" key="4">
    <source>
        <dbReference type="ARBA" id="ARBA00023163"/>
    </source>
</evidence>
<dbReference type="NCBIfam" id="NF007232">
    <property type="entry name" value="PRK09651.1"/>
    <property type="match status" value="1"/>
</dbReference>
<dbReference type="FunFam" id="1.10.1740.10:FF:000009">
    <property type="entry name" value="RNA polymerase sigma factor"/>
    <property type="match status" value="1"/>
</dbReference>
<dbReference type="Gene3D" id="1.10.1740.10">
    <property type="match status" value="1"/>
</dbReference>
<dbReference type="Gene3D" id="1.10.10.10">
    <property type="entry name" value="Winged helix-like DNA-binding domain superfamily/Winged helix DNA-binding domain"/>
    <property type="match status" value="1"/>
</dbReference>
<evidence type="ECO:0000259" key="6">
    <source>
        <dbReference type="Pfam" id="PF08281"/>
    </source>
</evidence>
<evidence type="ECO:0000313" key="8">
    <source>
        <dbReference type="Proteomes" id="UP000325161"/>
    </source>
</evidence>
<dbReference type="KEGG" id="pacr:FXN63_01640"/>
<dbReference type="RefSeq" id="WP_148812227.1">
    <property type="nucleotide sequence ID" value="NZ_CP043046.1"/>
</dbReference>
<dbReference type="Pfam" id="PF04542">
    <property type="entry name" value="Sigma70_r2"/>
    <property type="match status" value="1"/>
</dbReference>
<name>A0A5C0ARS8_9BURK</name>
<organism evidence="7 8">
    <name type="scientific">Pigmentiphaga aceris</name>
    <dbReference type="NCBI Taxonomy" id="1940612"/>
    <lineage>
        <taxon>Bacteria</taxon>
        <taxon>Pseudomonadati</taxon>
        <taxon>Pseudomonadota</taxon>
        <taxon>Betaproteobacteria</taxon>
        <taxon>Burkholderiales</taxon>
        <taxon>Alcaligenaceae</taxon>
        <taxon>Pigmentiphaga</taxon>
    </lineage>
</organism>
<protein>
    <submittedName>
        <fullName evidence="7">Sigma-70 family RNA polymerase sigma factor</fullName>
    </submittedName>
</protein>
<accession>A0A5C0ARS8</accession>
<keyword evidence="3" id="KW-0731">Sigma factor</keyword>
<dbReference type="InterPro" id="IPR013324">
    <property type="entry name" value="RNA_pol_sigma_r3/r4-like"/>
</dbReference>
<dbReference type="OrthoDB" id="8654550at2"/>
<dbReference type="PANTHER" id="PTHR43133">
    <property type="entry name" value="RNA POLYMERASE ECF-TYPE SIGMA FACTO"/>
    <property type="match status" value="1"/>
</dbReference>
<dbReference type="AlphaFoldDB" id="A0A5C0ARS8"/>
<feature type="domain" description="RNA polymerase sigma-70 region 2" evidence="5">
    <location>
        <begin position="15"/>
        <end position="80"/>
    </location>
</feature>
<dbReference type="GO" id="GO:0016987">
    <property type="term" value="F:sigma factor activity"/>
    <property type="evidence" value="ECO:0007669"/>
    <property type="project" value="UniProtKB-KW"/>
</dbReference>
<dbReference type="PANTHER" id="PTHR43133:SF63">
    <property type="entry name" value="RNA POLYMERASE SIGMA FACTOR FECI-RELATED"/>
    <property type="match status" value="1"/>
</dbReference>
<gene>
    <name evidence="7" type="ORF">FXN63_01640</name>
</gene>
<dbReference type="EMBL" id="CP043046">
    <property type="protein sequence ID" value="QEI04685.1"/>
    <property type="molecule type" value="Genomic_DNA"/>
</dbReference>
<sequence>MHPGLSPTQDPLGAMYRAHYGWLAGWLRKKLGCTAQAADLAQDTFMRVLVSQEATTLREPRAYLGTIAHGLMVNHLRRRDLERSYLEALATLPEPLSASPEEQALALEALYQVDAMLDTLPTKVRQAFLMAQFDGMSYADIATALGVSDRMVRKYMAQAMLACLLLDNRS</sequence>
<feature type="domain" description="RNA polymerase sigma factor 70 region 4 type 2" evidence="6">
    <location>
        <begin position="112"/>
        <end position="163"/>
    </location>
</feature>
<keyword evidence="4" id="KW-0804">Transcription</keyword>
<dbReference type="InterPro" id="IPR039425">
    <property type="entry name" value="RNA_pol_sigma-70-like"/>
</dbReference>
<proteinExistence type="inferred from homology"/>
<keyword evidence="2" id="KW-0805">Transcription regulation</keyword>